<evidence type="ECO:0000256" key="6">
    <source>
        <dbReference type="ARBA" id="ARBA00048117"/>
    </source>
</evidence>
<proteinExistence type="predicted"/>
<keyword evidence="2 8" id="KW-0808">Transferase</keyword>
<protein>
    <recommendedName>
        <fullName evidence="1">N(6)-L-threonylcarbamoyladenine synthase</fullName>
        <ecNumber evidence="1">2.3.1.234</ecNumber>
    </recommendedName>
</protein>
<evidence type="ECO:0000313" key="9">
    <source>
        <dbReference type="Proteomes" id="UP001232973"/>
    </source>
</evidence>
<evidence type="ECO:0000256" key="3">
    <source>
        <dbReference type="ARBA" id="ARBA00022694"/>
    </source>
</evidence>
<dbReference type="PANTHER" id="PTHR11735">
    <property type="entry name" value="TRNA N6-ADENOSINE THREONYLCARBAMOYLTRANSFERASE"/>
    <property type="match status" value="1"/>
</dbReference>
<dbReference type="InterPro" id="IPR000905">
    <property type="entry name" value="Gcp-like_dom"/>
</dbReference>
<comment type="caution">
    <text evidence="8">The sequence shown here is derived from an EMBL/GenBank/DDBJ whole genome shotgun (WGS) entry which is preliminary data.</text>
</comment>
<reference evidence="8 9" key="1">
    <citation type="submission" date="2023-07" db="EMBL/GenBank/DDBJ databases">
        <title>Genomic Encyclopedia of Type Strains, Phase IV (KMG-IV): sequencing the most valuable type-strain genomes for metagenomic binning, comparative biology and taxonomic classification.</title>
        <authorList>
            <person name="Goeker M."/>
        </authorList>
    </citation>
    <scope>NUCLEOTIDE SEQUENCE [LARGE SCALE GENOMIC DNA]</scope>
    <source>
        <strain evidence="8 9">DSM 4006</strain>
    </source>
</reference>
<dbReference type="PANTHER" id="PTHR11735:SF11">
    <property type="entry name" value="TRNA THREONYLCARBAMOYLADENOSINE BIOSYNTHESIS PROTEIN TSAB"/>
    <property type="match status" value="1"/>
</dbReference>
<keyword evidence="4" id="KW-0479">Metal-binding</keyword>
<name>A0ABT9XDI2_9BACL</name>
<dbReference type="Pfam" id="PF00814">
    <property type="entry name" value="TsaD"/>
    <property type="match status" value="1"/>
</dbReference>
<evidence type="ECO:0000256" key="5">
    <source>
        <dbReference type="ARBA" id="ARBA00023315"/>
    </source>
</evidence>
<dbReference type="EMBL" id="JAUSTP010000001">
    <property type="protein sequence ID" value="MDQ0188363.1"/>
    <property type="molecule type" value="Genomic_DNA"/>
</dbReference>
<evidence type="ECO:0000256" key="1">
    <source>
        <dbReference type="ARBA" id="ARBA00012156"/>
    </source>
</evidence>
<dbReference type="RefSeq" id="WP_274455768.1">
    <property type="nucleotide sequence ID" value="NZ_CP067097.1"/>
</dbReference>
<evidence type="ECO:0000256" key="4">
    <source>
        <dbReference type="ARBA" id="ARBA00022723"/>
    </source>
</evidence>
<keyword evidence="5 8" id="KW-0012">Acyltransferase</keyword>
<dbReference type="InterPro" id="IPR043129">
    <property type="entry name" value="ATPase_NBD"/>
</dbReference>
<dbReference type="PRINTS" id="PR00789">
    <property type="entry name" value="OSIALOPTASE"/>
</dbReference>
<organism evidence="8 9">
    <name type="scientific">Alicyclobacillus cycloheptanicus</name>
    <dbReference type="NCBI Taxonomy" id="1457"/>
    <lineage>
        <taxon>Bacteria</taxon>
        <taxon>Bacillati</taxon>
        <taxon>Bacillota</taxon>
        <taxon>Bacilli</taxon>
        <taxon>Bacillales</taxon>
        <taxon>Alicyclobacillaceae</taxon>
        <taxon>Alicyclobacillus</taxon>
    </lineage>
</organism>
<keyword evidence="3" id="KW-0819">tRNA processing</keyword>
<evidence type="ECO:0000256" key="2">
    <source>
        <dbReference type="ARBA" id="ARBA00022679"/>
    </source>
</evidence>
<feature type="domain" description="Gcp-like" evidence="7">
    <location>
        <begin position="97"/>
        <end position="313"/>
    </location>
</feature>
<evidence type="ECO:0000313" key="8">
    <source>
        <dbReference type="EMBL" id="MDQ0188363.1"/>
    </source>
</evidence>
<dbReference type="SUPFAM" id="SSF53067">
    <property type="entry name" value="Actin-like ATPase domain"/>
    <property type="match status" value="1"/>
</dbReference>
<dbReference type="InterPro" id="IPR017861">
    <property type="entry name" value="KAE1/TsaD"/>
</dbReference>
<dbReference type="Gene3D" id="3.30.420.40">
    <property type="match status" value="2"/>
</dbReference>
<evidence type="ECO:0000259" key="7">
    <source>
        <dbReference type="Pfam" id="PF00814"/>
    </source>
</evidence>
<dbReference type="Proteomes" id="UP001232973">
    <property type="component" value="Unassembled WGS sequence"/>
</dbReference>
<dbReference type="EC" id="2.3.1.234" evidence="1"/>
<dbReference type="GO" id="GO:0061711">
    <property type="term" value="F:tRNA N(6)-L-threonylcarbamoyladenine synthase activity"/>
    <property type="evidence" value="ECO:0007669"/>
    <property type="project" value="UniProtKB-EC"/>
</dbReference>
<accession>A0ABT9XDI2</accession>
<sequence>MQYILGVDTSNYTTSLCLVSAADGRLAAEARRLLPVAAGQRGLRQSEALFFHVRHLPVLMDTLMGEVRRVDAAAAIAAIGVSVRPRPFCTSYMPVFTAGASFAASLGRALGVPVLQTSHQEGHLAAATYQPDTPRLRDRFLGVHLSGGTSDVFAARQTRFGYHVTMIGEGADLHAGQFVDRVGVALGCPFPAGPALEQLASQAPGDFRLRFPASVNGASMSFSGPCSAAMRAIDQGEPPEVVAAAVQACIANTLVKAIAHACEQHTDLTDCVVAGGVAENRFIRQRLVDKLAALRSDVQLHFAPARFSSDNALGVALIARRHWYGTKG</sequence>
<keyword evidence="9" id="KW-1185">Reference proteome</keyword>
<comment type="catalytic activity">
    <reaction evidence="6">
        <text>L-threonylcarbamoyladenylate + adenosine(37) in tRNA = N(6)-L-threonylcarbamoyladenosine(37) in tRNA + AMP + H(+)</text>
        <dbReference type="Rhea" id="RHEA:37059"/>
        <dbReference type="Rhea" id="RHEA-COMP:10162"/>
        <dbReference type="Rhea" id="RHEA-COMP:10163"/>
        <dbReference type="ChEBI" id="CHEBI:15378"/>
        <dbReference type="ChEBI" id="CHEBI:73682"/>
        <dbReference type="ChEBI" id="CHEBI:74411"/>
        <dbReference type="ChEBI" id="CHEBI:74418"/>
        <dbReference type="ChEBI" id="CHEBI:456215"/>
        <dbReference type="EC" id="2.3.1.234"/>
    </reaction>
</comment>
<gene>
    <name evidence="8" type="ORF">J2S03_000167</name>
</gene>